<comment type="caution">
    <text evidence="2">The sequence shown here is derived from an EMBL/GenBank/DDBJ whole genome shotgun (WGS) entry which is preliminary data.</text>
</comment>
<feature type="transmembrane region" description="Helical" evidence="1">
    <location>
        <begin position="83"/>
        <end position="105"/>
    </location>
</feature>
<protein>
    <submittedName>
        <fullName evidence="2">Cyanate permease</fullName>
    </submittedName>
</protein>
<keyword evidence="1" id="KW-0812">Transmembrane</keyword>
<evidence type="ECO:0000313" key="2">
    <source>
        <dbReference type="EMBL" id="MDQ0363318.1"/>
    </source>
</evidence>
<evidence type="ECO:0000313" key="3">
    <source>
        <dbReference type="Proteomes" id="UP001230220"/>
    </source>
</evidence>
<gene>
    <name evidence="2" type="ORF">J2S15_004083</name>
</gene>
<feature type="transmembrane region" description="Helical" evidence="1">
    <location>
        <begin position="16"/>
        <end position="42"/>
    </location>
</feature>
<sequence length="118" mass="12920">MGLSVVYETYSQVSKLLSIITILFIAVFAVGTCIFSCFFSVSETKDIVTIASKIHGVGSVVGFILLLFVPLLLGILSFKTNDITTGMISMIAFVLALFFFVLFIMSDKSKMKETIVVK</sequence>
<evidence type="ECO:0000256" key="1">
    <source>
        <dbReference type="SAM" id="Phobius"/>
    </source>
</evidence>
<dbReference type="RefSeq" id="WP_307412284.1">
    <property type="nucleotide sequence ID" value="NZ_JAUSUR010000015.1"/>
</dbReference>
<reference evidence="2 3" key="1">
    <citation type="submission" date="2023-07" db="EMBL/GenBank/DDBJ databases">
        <title>Genomic Encyclopedia of Type Strains, Phase IV (KMG-IV): sequencing the most valuable type-strain genomes for metagenomic binning, comparative biology and taxonomic classification.</title>
        <authorList>
            <person name="Goeker M."/>
        </authorList>
    </citation>
    <scope>NUCLEOTIDE SEQUENCE [LARGE SCALE GENOMIC DNA]</scope>
    <source>
        <strain evidence="2 3">DSM 16784</strain>
    </source>
</reference>
<keyword evidence="3" id="KW-1185">Reference proteome</keyword>
<proteinExistence type="predicted"/>
<dbReference type="EMBL" id="JAUSUR010000015">
    <property type="protein sequence ID" value="MDQ0363318.1"/>
    <property type="molecule type" value="Genomic_DNA"/>
</dbReference>
<dbReference type="Proteomes" id="UP001230220">
    <property type="component" value="Unassembled WGS sequence"/>
</dbReference>
<keyword evidence="1" id="KW-0472">Membrane</keyword>
<keyword evidence="1" id="KW-1133">Transmembrane helix</keyword>
<name>A0ABU0E8T9_9FIRM</name>
<feature type="transmembrane region" description="Helical" evidence="1">
    <location>
        <begin position="54"/>
        <end position="77"/>
    </location>
</feature>
<organism evidence="2 3">
    <name type="scientific">Breznakia pachnodae</name>
    <dbReference type="NCBI Taxonomy" id="265178"/>
    <lineage>
        <taxon>Bacteria</taxon>
        <taxon>Bacillati</taxon>
        <taxon>Bacillota</taxon>
        <taxon>Erysipelotrichia</taxon>
        <taxon>Erysipelotrichales</taxon>
        <taxon>Erysipelotrichaceae</taxon>
        <taxon>Breznakia</taxon>
    </lineage>
</organism>
<accession>A0ABU0E8T9</accession>